<reference evidence="2 3" key="1">
    <citation type="submission" date="2005-09" db="EMBL/GenBank/DDBJ databases">
        <authorList>
            <person name="Woods D.E."/>
            <person name="Nierman W.C."/>
        </authorList>
    </citation>
    <scope>NUCLEOTIDE SEQUENCE [LARGE SCALE GENOMIC DNA]</scope>
    <source>
        <strain evidence="2 3">1710b</strain>
    </source>
</reference>
<feature type="region of interest" description="Disordered" evidence="1">
    <location>
        <begin position="596"/>
        <end position="633"/>
    </location>
</feature>
<feature type="region of interest" description="Disordered" evidence="1">
    <location>
        <begin position="1"/>
        <end position="51"/>
    </location>
</feature>
<feature type="compositionally biased region" description="Low complexity" evidence="1">
    <location>
        <begin position="560"/>
        <end position="573"/>
    </location>
</feature>
<feature type="compositionally biased region" description="Basic residues" evidence="1">
    <location>
        <begin position="306"/>
        <end position="323"/>
    </location>
</feature>
<feature type="compositionally biased region" description="Basic and acidic residues" evidence="1">
    <location>
        <begin position="1"/>
        <end position="10"/>
    </location>
</feature>
<evidence type="ECO:0000313" key="3">
    <source>
        <dbReference type="Proteomes" id="UP000002700"/>
    </source>
</evidence>
<feature type="compositionally biased region" description="Basic and acidic residues" evidence="1">
    <location>
        <begin position="79"/>
        <end position="106"/>
    </location>
</feature>
<feature type="compositionally biased region" description="Basic residues" evidence="1">
    <location>
        <begin position="609"/>
        <end position="626"/>
    </location>
</feature>
<protein>
    <submittedName>
        <fullName evidence="2">Uncharacterized protein</fullName>
    </submittedName>
</protein>
<accession>Q3JTE9</accession>
<feature type="region of interest" description="Disordered" evidence="1">
    <location>
        <begin position="349"/>
        <end position="376"/>
    </location>
</feature>
<proteinExistence type="predicted"/>
<feature type="region of interest" description="Disordered" evidence="1">
    <location>
        <begin position="178"/>
        <end position="205"/>
    </location>
</feature>
<dbReference type="HOGENOM" id="CLU_431943_0_0_4"/>
<feature type="compositionally biased region" description="Basic residues" evidence="1">
    <location>
        <begin position="360"/>
        <end position="376"/>
    </location>
</feature>
<feature type="compositionally biased region" description="Basic residues" evidence="1">
    <location>
        <begin position="281"/>
        <end position="290"/>
    </location>
</feature>
<gene>
    <name evidence="2" type="ordered locus">BURPS1710b_1754</name>
</gene>
<evidence type="ECO:0000313" key="2">
    <source>
        <dbReference type="EMBL" id="ABA50029.1"/>
    </source>
</evidence>
<dbReference type="EnsemblBacteria" id="ABA50029">
    <property type="protein sequence ID" value="ABA50029"/>
    <property type="gene ID" value="BURPS1710b_1754"/>
</dbReference>
<dbReference type="EMBL" id="CP000124">
    <property type="protein sequence ID" value="ABA50029.1"/>
    <property type="molecule type" value="Genomic_DNA"/>
</dbReference>
<feature type="region of interest" description="Disordered" evidence="1">
    <location>
        <begin position="79"/>
        <end position="150"/>
    </location>
</feature>
<evidence type="ECO:0000256" key="1">
    <source>
        <dbReference type="SAM" id="MobiDB-lite"/>
    </source>
</evidence>
<sequence>MRGRIARDRASPVGSDRAGRSGAGHRRVACRRHARPPRRSVARQDERHPVRVHRMQRHVLAAGRDIPIVTGATRAASDRRRAVAVDQHRSGERHGRRDDGLAEALRRAARLASGDSRERRSRAARAPVSRRTQPGRQPYRPGIHLEPLGPVRLENGSPAHARIRPRRIALLRVALKSTQPHPDPIRSHSKHATPHASARARDCRDRRRDDLLHRDRRHRHPLRDHRTRRIRRRRIGAHGPPHRAGRRRAEHADRPRRRAIAIARRLEVSGAHGAGMWPPRTARRSRRRARREGNRAMSPAVDSPRMRRRAIPARGKRPACARRARRPCLRQGAPIGPAGAPAILDRRRARPAGRPAPTRGRGRASMRVHARSRPSTHIRRATAAHLRPHMPSPPRRRHAARACTAASCLTCVRSRRAGPTASPFVRVLRVAVQQLHPLQRGFAVDQMGSELPSDQPFRHPAAPRPRLPRLRIPVPGLRLAMRRRTVDALQFARRDAVLRHQQFDLHDRRRLRLAAQRFDFGMYLQPSFGQLRIVIHAYVSLLIACDTAPARRSPDRRPAANRPASSGAAASSIRTRRSARPRIRIASRNCASAAYRSSCRARPPDARPTYRRSRRRQDSRRAPRCRRNPEARC</sequence>
<feature type="region of interest" description="Disordered" evidence="1">
    <location>
        <begin position="550"/>
        <end position="578"/>
    </location>
</feature>
<feature type="compositionally biased region" description="Basic residues" evidence="1">
    <location>
        <begin position="23"/>
        <end position="41"/>
    </location>
</feature>
<feature type="region of interest" description="Disordered" evidence="1">
    <location>
        <begin position="231"/>
        <end position="254"/>
    </location>
</feature>
<organism evidence="2 3">
    <name type="scientific">Burkholderia pseudomallei (strain 1710b)</name>
    <dbReference type="NCBI Taxonomy" id="320372"/>
    <lineage>
        <taxon>Bacteria</taxon>
        <taxon>Pseudomonadati</taxon>
        <taxon>Pseudomonadota</taxon>
        <taxon>Betaproteobacteria</taxon>
        <taxon>Burkholderiales</taxon>
        <taxon>Burkholderiaceae</taxon>
        <taxon>Burkholderia</taxon>
        <taxon>pseudomallei group</taxon>
    </lineage>
</organism>
<feature type="region of interest" description="Disordered" evidence="1">
    <location>
        <begin position="272"/>
        <end position="323"/>
    </location>
</feature>
<name>Q3JTE9_BURP1</name>
<dbReference type="Proteomes" id="UP000002700">
    <property type="component" value="Chromosome I"/>
</dbReference>
<dbReference type="KEGG" id="bpm:BURPS1710b_1754"/>
<dbReference type="AlphaFoldDB" id="Q3JTE9"/>